<evidence type="ECO:0000313" key="1">
    <source>
        <dbReference type="EMBL" id="KAF2791481.1"/>
    </source>
</evidence>
<dbReference type="AlphaFoldDB" id="A0A6A6X5G1"/>
<evidence type="ECO:0008006" key="3">
    <source>
        <dbReference type="Google" id="ProtNLM"/>
    </source>
</evidence>
<reference evidence="1" key="1">
    <citation type="journal article" date="2020" name="Stud. Mycol.">
        <title>101 Dothideomycetes genomes: a test case for predicting lifestyles and emergence of pathogens.</title>
        <authorList>
            <person name="Haridas S."/>
            <person name="Albert R."/>
            <person name="Binder M."/>
            <person name="Bloem J."/>
            <person name="Labutti K."/>
            <person name="Salamov A."/>
            <person name="Andreopoulos B."/>
            <person name="Baker S."/>
            <person name="Barry K."/>
            <person name="Bills G."/>
            <person name="Bluhm B."/>
            <person name="Cannon C."/>
            <person name="Castanera R."/>
            <person name="Culley D."/>
            <person name="Daum C."/>
            <person name="Ezra D."/>
            <person name="Gonzalez J."/>
            <person name="Henrissat B."/>
            <person name="Kuo A."/>
            <person name="Liang C."/>
            <person name="Lipzen A."/>
            <person name="Lutzoni F."/>
            <person name="Magnuson J."/>
            <person name="Mondo S."/>
            <person name="Nolan M."/>
            <person name="Ohm R."/>
            <person name="Pangilinan J."/>
            <person name="Park H.-J."/>
            <person name="Ramirez L."/>
            <person name="Alfaro M."/>
            <person name="Sun H."/>
            <person name="Tritt A."/>
            <person name="Yoshinaga Y."/>
            <person name="Zwiers L.-H."/>
            <person name="Turgeon B."/>
            <person name="Goodwin S."/>
            <person name="Spatafora J."/>
            <person name="Crous P."/>
            <person name="Grigoriev I."/>
        </authorList>
    </citation>
    <scope>NUCLEOTIDE SEQUENCE</scope>
    <source>
        <strain evidence="1">CBS 109.77</strain>
    </source>
</reference>
<proteinExistence type="predicted"/>
<evidence type="ECO:0000313" key="2">
    <source>
        <dbReference type="Proteomes" id="UP000799757"/>
    </source>
</evidence>
<keyword evidence="2" id="KW-1185">Reference proteome</keyword>
<dbReference type="EMBL" id="MU002017">
    <property type="protein sequence ID" value="KAF2791481.1"/>
    <property type="molecule type" value="Genomic_DNA"/>
</dbReference>
<organism evidence="1 2">
    <name type="scientific">Melanomma pulvis-pyrius CBS 109.77</name>
    <dbReference type="NCBI Taxonomy" id="1314802"/>
    <lineage>
        <taxon>Eukaryota</taxon>
        <taxon>Fungi</taxon>
        <taxon>Dikarya</taxon>
        <taxon>Ascomycota</taxon>
        <taxon>Pezizomycotina</taxon>
        <taxon>Dothideomycetes</taxon>
        <taxon>Pleosporomycetidae</taxon>
        <taxon>Pleosporales</taxon>
        <taxon>Melanommataceae</taxon>
        <taxon>Melanomma</taxon>
    </lineage>
</organism>
<protein>
    <recommendedName>
        <fullName evidence="3">Fungal N-terminal domain-containing protein</fullName>
    </recommendedName>
</protein>
<name>A0A6A6X5G1_9PLEO</name>
<accession>A0A6A6X5G1</accession>
<sequence>MEPLSVVASGMAVVSLSLQLIESVSSINAFIRAVKGAPTELERLVESLERLRALLQDVCQLMELQALRSGEHIPSPSMTIFNSLKSKHQLQPLQRIVDKQDPQGRSRSGKLWTSIKLGFKTKDILGFEAHIQQEMTNLTTALMLNSTSIQWVSKIISNVA</sequence>
<gene>
    <name evidence="1" type="ORF">K505DRAFT_248867</name>
</gene>
<dbReference type="Proteomes" id="UP000799757">
    <property type="component" value="Unassembled WGS sequence"/>
</dbReference>
<dbReference type="OrthoDB" id="3200163at2759"/>